<dbReference type="EMBL" id="JBCGBO010000005">
    <property type="protein sequence ID" value="KAK9199710.1"/>
    <property type="molecule type" value="Genomic_DNA"/>
</dbReference>
<evidence type="ECO:0000313" key="2">
    <source>
        <dbReference type="Proteomes" id="UP001428341"/>
    </source>
</evidence>
<sequence>MFELKCKKLNFFCPNKNLWNHRDLHDKNYETLNHIFLSSFPSRHLQKPLATIHCCHRSPMPTPNQPLSPGRKTCQNPRATFCWPRQRCFQLQRTLLATLAARTACCTQRSARRWPMLAARAALLRAA</sequence>
<proteinExistence type="predicted"/>
<organism evidence="1 2">
    <name type="scientific">Citrus x changshan-huyou</name>
    <dbReference type="NCBI Taxonomy" id="2935761"/>
    <lineage>
        <taxon>Eukaryota</taxon>
        <taxon>Viridiplantae</taxon>
        <taxon>Streptophyta</taxon>
        <taxon>Embryophyta</taxon>
        <taxon>Tracheophyta</taxon>
        <taxon>Spermatophyta</taxon>
        <taxon>Magnoliopsida</taxon>
        <taxon>eudicotyledons</taxon>
        <taxon>Gunneridae</taxon>
        <taxon>Pentapetalae</taxon>
        <taxon>rosids</taxon>
        <taxon>malvids</taxon>
        <taxon>Sapindales</taxon>
        <taxon>Rutaceae</taxon>
        <taxon>Aurantioideae</taxon>
        <taxon>Citrus</taxon>
    </lineage>
</organism>
<reference evidence="1 2" key="1">
    <citation type="submission" date="2024-05" db="EMBL/GenBank/DDBJ databases">
        <title>Haplotype-resolved chromosome-level genome assembly of Huyou (Citrus changshanensis).</title>
        <authorList>
            <person name="Miao C."/>
            <person name="Chen W."/>
            <person name="Wu Y."/>
            <person name="Wang L."/>
            <person name="Zhao S."/>
            <person name="Grierson D."/>
            <person name="Xu C."/>
            <person name="Chen K."/>
        </authorList>
    </citation>
    <scope>NUCLEOTIDE SEQUENCE [LARGE SCALE GENOMIC DNA]</scope>
    <source>
        <strain evidence="1">01-14</strain>
        <tissue evidence="1">Leaf</tissue>
    </source>
</reference>
<protein>
    <submittedName>
        <fullName evidence="1">Uncharacterized protein</fullName>
    </submittedName>
</protein>
<keyword evidence="2" id="KW-1185">Reference proteome</keyword>
<dbReference type="AlphaFoldDB" id="A0AAP0MCY5"/>
<name>A0AAP0MCY5_9ROSI</name>
<dbReference type="Proteomes" id="UP001428341">
    <property type="component" value="Unassembled WGS sequence"/>
</dbReference>
<gene>
    <name evidence="1" type="ORF">WN944_014902</name>
</gene>
<accession>A0AAP0MCY5</accession>
<comment type="caution">
    <text evidence="1">The sequence shown here is derived from an EMBL/GenBank/DDBJ whole genome shotgun (WGS) entry which is preliminary data.</text>
</comment>
<evidence type="ECO:0000313" key="1">
    <source>
        <dbReference type="EMBL" id="KAK9199710.1"/>
    </source>
</evidence>